<dbReference type="InterPro" id="IPR016193">
    <property type="entry name" value="Cytidine_deaminase-like"/>
</dbReference>
<evidence type="ECO:0000256" key="13">
    <source>
        <dbReference type="ARBA" id="ARBA00049861"/>
    </source>
</evidence>
<feature type="active site" description="Proton donor" evidence="16">
    <location>
        <position position="55"/>
    </location>
</feature>
<evidence type="ECO:0000256" key="14">
    <source>
        <dbReference type="ARBA" id="ARBA00049886"/>
    </source>
</evidence>
<dbReference type="PANTHER" id="PTHR38011">
    <property type="entry name" value="DIHYDROFOLATE REDUCTASE FAMILY PROTEIN (AFU_ORTHOLOGUE AFUA_8G06820)"/>
    <property type="match status" value="1"/>
</dbReference>
<dbReference type="InterPro" id="IPR002734">
    <property type="entry name" value="RibDG_C"/>
</dbReference>
<dbReference type="Gene3D" id="3.40.140.10">
    <property type="entry name" value="Cytidine Deaminase, domain 2"/>
    <property type="match status" value="1"/>
</dbReference>
<evidence type="ECO:0000256" key="17">
    <source>
        <dbReference type="PIRSR" id="PIRSR006769-2"/>
    </source>
</evidence>
<comment type="catalytic activity">
    <reaction evidence="13 15">
        <text>5-amino-6-(5-phospho-D-ribitylamino)uracil + NADP(+) = 5-amino-6-(5-phospho-D-ribosylamino)uracil + NADPH + H(+)</text>
        <dbReference type="Rhea" id="RHEA:17845"/>
        <dbReference type="ChEBI" id="CHEBI:15378"/>
        <dbReference type="ChEBI" id="CHEBI:57783"/>
        <dbReference type="ChEBI" id="CHEBI:58349"/>
        <dbReference type="ChEBI" id="CHEBI:58421"/>
        <dbReference type="ChEBI" id="CHEBI:58453"/>
        <dbReference type="EC" id="1.1.1.193"/>
    </reaction>
</comment>
<dbReference type="NCBIfam" id="TIGR00227">
    <property type="entry name" value="ribD_Cterm"/>
    <property type="match status" value="1"/>
</dbReference>
<sequence length="375" mass="40663">MKKLELNEYMNLALQLARATQGQTSPNPVVGAVVVKDGSIVGTGSHLKAGGPHAEVHAIREAGDKAEGADIYVTLEPCSHHGRTPPCANLIIESGIKRVFIACKDPNPLVGGRGIERLKEAGIDVHLGMGESEALELNKHFFHFIRTGTPFVTLKSAVTLDGKTASSSGESKWITSQQSRLDVHYDRHRHDAIVVGVNTIIQDNPHLTTRLPQGGKNPIRLIVDTHLRTPIHSHIIQDRQSPTILITGCEVPEFRKQAYIQEGCEILSLSSPAITMKELVGELGKKSITSVYVEGGSSIHGSFLQEEAFQELILYMAPKLLGGRNSFPSFGGDGFPSIAEGLPVEIQSIETIGKDIKITAVPQERKEDRACSQES</sequence>
<keyword evidence="11 15" id="KW-0560">Oxidoreductase</keyword>
<feature type="binding site" evidence="17">
    <location>
        <position position="210"/>
    </location>
    <ligand>
        <name>substrate</name>
    </ligand>
</feature>
<evidence type="ECO:0000256" key="11">
    <source>
        <dbReference type="ARBA" id="ARBA00023002"/>
    </source>
</evidence>
<comment type="function">
    <text evidence="1 15">Converts 2,5-diamino-6-(ribosylamino)-4(3h)-pyrimidinone 5'-phosphate into 5-amino-6-(ribosylamino)-2,4(1h,3h)-pyrimidinedione 5'-phosphate.</text>
</comment>
<evidence type="ECO:0000256" key="1">
    <source>
        <dbReference type="ARBA" id="ARBA00002151"/>
    </source>
</evidence>
<evidence type="ECO:0000256" key="3">
    <source>
        <dbReference type="ARBA" id="ARBA00004910"/>
    </source>
</evidence>
<keyword evidence="6 15" id="KW-0686">Riboflavin biosynthesis</keyword>
<evidence type="ECO:0000313" key="19">
    <source>
        <dbReference type="EMBL" id="KZE45483.1"/>
    </source>
</evidence>
<organism evidence="19 20">
    <name type="scientific">Rossellomorea marisflavi</name>
    <dbReference type="NCBI Taxonomy" id="189381"/>
    <lineage>
        <taxon>Bacteria</taxon>
        <taxon>Bacillati</taxon>
        <taxon>Bacillota</taxon>
        <taxon>Bacilli</taxon>
        <taxon>Bacillales</taxon>
        <taxon>Bacillaceae</taxon>
        <taxon>Rossellomorea</taxon>
    </lineage>
</organism>
<dbReference type="FunFam" id="3.40.140.10:FF:000025">
    <property type="entry name" value="Riboflavin biosynthesis protein RibD"/>
    <property type="match status" value="1"/>
</dbReference>
<feature type="binding site" evidence="17">
    <location>
        <position position="294"/>
    </location>
    <ligand>
        <name>substrate</name>
    </ligand>
</feature>
<dbReference type="NCBIfam" id="TIGR00326">
    <property type="entry name" value="eubact_ribD"/>
    <property type="match status" value="1"/>
</dbReference>
<feature type="binding site" evidence="18">
    <location>
        <position position="87"/>
    </location>
    <ligand>
        <name>Zn(2+)</name>
        <dbReference type="ChEBI" id="CHEBI:29105"/>
        <note>catalytic</note>
    </ligand>
</feature>
<evidence type="ECO:0000256" key="12">
    <source>
        <dbReference type="ARBA" id="ARBA00023268"/>
    </source>
</evidence>
<feature type="binding site" evidence="17">
    <location>
        <begin position="296"/>
        <end position="302"/>
    </location>
    <ligand>
        <name>NADP(+)</name>
        <dbReference type="ChEBI" id="CHEBI:58349"/>
    </ligand>
</feature>
<keyword evidence="8 15" id="KW-0378">Hydrolase</keyword>
<dbReference type="GO" id="GO:0008270">
    <property type="term" value="F:zinc ion binding"/>
    <property type="evidence" value="ECO:0007669"/>
    <property type="project" value="InterPro"/>
</dbReference>
<feature type="binding site" evidence="17">
    <location>
        <position position="225"/>
    </location>
    <ligand>
        <name>NADP(+)</name>
        <dbReference type="ChEBI" id="CHEBI:58349"/>
    </ligand>
</feature>
<evidence type="ECO:0000256" key="18">
    <source>
        <dbReference type="PIRSR" id="PIRSR006769-3"/>
    </source>
</evidence>
<dbReference type="GO" id="GO:0009231">
    <property type="term" value="P:riboflavin biosynthetic process"/>
    <property type="evidence" value="ECO:0007669"/>
    <property type="project" value="UniProtKB-UniPathway"/>
</dbReference>
<dbReference type="AlphaFoldDB" id="A0A0J5SJS8"/>
<feature type="binding site" evidence="18">
    <location>
        <position position="78"/>
    </location>
    <ligand>
        <name>Zn(2+)</name>
        <dbReference type="ChEBI" id="CHEBI:29105"/>
        <note>catalytic</note>
    </ligand>
</feature>
<comment type="similarity">
    <text evidence="5 15">In the C-terminal section; belongs to the HTP reductase family.</text>
</comment>
<comment type="cofactor">
    <cofactor evidence="15 18">
        <name>Zn(2+)</name>
        <dbReference type="ChEBI" id="CHEBI:29105"/>
    </cofactor>
    <text evidence="15 18">Binds 1 zinc ion.</text>
</comment>
<feature type="binding site" evidence="17">
    <location>
        <position position="171"/>
    </location>
    <ligand>
        <name>substrate</name>
    </ligand>
</feature>
<keyword evidence="10 15" id="KW-0521">NADP</keyword>
<dbReference type="EMBL" id="LQQY01000034">
    <property type="protein sequence ID" value="KZE45483.1"/>
    <property type="molecule type" value="Genomic_DNA"/>
</dbReference>
<dbReference type="EC" id="3.5.4.26" evidence="15"/>
<keyword evidence="9 15" id="KW-0862">Zinc</keyword>
<dbReference type="SUPFAM" id="SSF53597">
    <property type="entry name" value="Dihydrofolate reductase-like"/>
    <property type="match status" value="1"/>
</dbReference>
<comment type="pathway">
    <text evidence="2 15">Cofactor biosynthesis; riboflavin biosynthesis; 5-amino-6-(D-ribitylamino)uracil from GTP: step 2/4.</text>
</comment>
<evidence type="ECO:0000256" key="4">
    <source>
        <dbReference type="ARBA" id="ARBA00005259"/>
    </source>
</evidence>
<dbReference type="OrthoDB" id="9800865at2"/>
<dbReference type="Pfam" id="PF01872">
    <property type="entry name" value="RibD_C"/>
    <property type="match status" value="1"/>
</dbReference>
<dbReference type="InterPro" id="IPR002125">
    <property type="entry name" value="CMP_dCMP_dom"/>
</dbReference>
<feature type="binding site" evidence="17">
    <location>
        <position position="173"/>
    </location>
    <ligand>
        <name>NADP(+)</name>
        <dbReference type="ChEBI" id="CHEBI:58349"/>
    </ligand>
</feature>
<reference evidence="20" key="1">
    <citation type="submission" date="2016-01" db="EMBL/GenBank/DDBJ databases">
        <title>Whole genome sequencing of Bhargavaea cecembensis T14.</title>
        <authorList>
            <person name="Hong K.W."/>
        </authorList>
    </citation>
    <scope>NUCLEOTIDE SEQUENCE [LARGE SCALE GENOMIC DNA]</scope>
    <source>
        <strain evidence="20">M19</strain>
    </source>
</reference>
<dbReference type="Proteomes" id="UP000076510">
    <property type="component" value="Unassembled WGS sequence"/>
</dbReference>
<feature type="binding site" evidence="18">
    <location>
        <position position="53"/>
    </location>
    <ligand>
        <name>Zn(2+)</name>
        <dbReference type="ChEBI" id="CHEBI:29105"/>
        <note>catalytic</note>
    </ligand>
</feature>
<comment type="similarity">
    <text evidence="4 15">In the N-terminal section; belongs to the cytidine and deoxycytidylate deaminase family.</text>
</comment>
<dbReference type="Pfam" id="PF00383">
    <property type="entry name" value="dCMP_cyt_deam_1"/>
    <property type="match status" value="1"/>
</dbReference>
<dbReference type="InterPro" id="IPR004794">
    <property type="entry name" value="Eubact_RibD"/>
</dbReference>
<evidence type="ECO:0000256" key="2">
    <source>
        <dbReference type="ARBA" id="ARBA00004882"/>
    </source>
</evidence>
<feature type="binding site" evidence="17">
    <location>
        <position position="187"/>
    </location>
    <ligand>
        <name>substrate</name>
    </ligand>
</feature>
<dbReference type="InterPro" id="IPR024072">
    <property type="entry name" value="DHFR-like_dom_sf"/>
</dbReference>
<evidence type="ECO:0000256" key="10">
    <source>
        <dbReference type="ARBA" id="ARBA00022857"/>
    </source>
</evidence>
<protein>
    <recommendedName>
        <fullName evidence="15">Riboflavin biosynthesis protein RibD</fullName>
    </recommendedName>
    <domain>
        <recommendedName>
            <fullName evidence="15">Diaminohydroxyphosphoribosylaminopyrimidine deaminase</fullName>
            <shortName evidence="15">DRAP deaminase</shortName>
            <ecNumber evidence="15">3.5.4.26</ecNumber>
        </recommendedName>
        <alternativeName>
            <fullName evidence="15">Riboflavin-specific deaminase</fullName>
        </alternativeName>
    </domain>
    <domain>
        <recommendedName>
            <fullName evidence="15">5-amino-6-(5-phosphoribosylamino)uracil reductase</fullName>
            <ecNumber evidence="15">1.1.1.193</ecNumber>
        </recommendedName>
        <alternativeName>
            <fullName evidence="15">HTP reductase</fullName>
        </alternativeName>
    </domain>
</protein>
<dbReference type="PATRIC" id="fig|189381.10.peg.2794"/>
<evidence type="ECO:0000256" key="6">
    <source>
        <dbReference type="ARBA" id="ARBA00022619"/>
    </source>
</evidence>
<keyword evidence="12" id="KW-0511">Multifunctional enzyme</keyword>
<proteinExistence type="inferred from homology"/>
<comment type="pathway">
    <text evidence="3 15">Cofactor biosynthesis; riboflavin biosynthesis; 5-amino-6-(D-ribitylamino)uracil from GTP: step 3/4.</text>
</comment>
<dbReference type="InterPro" id="IPR016192">
    <property type="entry name" value="APOBEC/CMP_deaminase_Zn-bd"/>
</dbReference>
<dbReference type="EC" id="1.1.1.193" evidence="15"/>
<dbReference type="InterPro" id="IPR050765">
    <property type="entry name" value="Riboflavin_Biosynth_HTPR"/>
</dbReference>
<dbReference type="SUPFAM" id="SSF53927">
    <property type="entry name" value="Cytidine deaminase-like"/>
    <property type="match status" value="1"/>
</dbReference>
<dbReference type="GO" id="GO:0050661">
    <property type="term" value="F:NADP binding"/>
    <property type="evidence" value="ECO:0007669"/>
    <property type="project" value="InterPro"/>
</dbReference>
<dbReference type="UniPathway" id="UPA00275">
    <property type="reaction ID" value="UER00401"/>
</dbReference>
<accession>A0A0J5SJS8</accession>
<dbReference type="PANTHER" id="PTHR38011:SF7">
    <property type="entry name" value="2,5-DIAMINO-6-RIBOSYLAMINO-4(3H)-PYRIMIDINONE 5'-PHOSPHATE REDUCTASE"/>
    <property type="match status" value="1"/>
</dbReference>
<evidence type="ECO:0000313" key="20">
    <source>
        <dbReference type="Proteomes" id="UP000076510"/>
    </source>
</evidence>
<comment type="caution">
    <text evidence="19">The sequence shown here is derived from an EMBL/GenBank/DDBJ whole genome shotgun (WGS) entry which is preliminary data.</text>
</comment>
<comment type="catalytic activity">
    <reaction evidence="14 15">
        <text>2,5-diamino-6-hydroxy-4-(5-phosphoribosylamino)-pyrimidine + H2O + H(+) = 5-amino-6-(5-phospho-D-ribosylamino)uracil + NH4(+)</text>
        <dbReference type="Rhea" id="RHEA:21868"/>
        <dbReference type="ChEBI" id="CHEBI:15377"/>
        <dbReference type="ChEBI" id="CHEBI:15378"/>
        <dbReference type="ChEBI" id="CHEBI:28938"/>
        <dbReference type="ChEBI" id="CHEBI:58453"/>
        <dbReference type="ChEBI" id="CHEBI:58614"/>
        <dbReference type="EC" id="3.5.4.26"/>
    </reaction>
</comment>
<dbReference type="RefSeq" id="WP_048003843.1">
    <property type="nucleotide sequence ID" value="NZ_CP047095.1"/>
</dbReference>
<dbReference type="CDD" id="cd01284">
    <property type="entry name" value="Riboflavin_deaminase-reductase"/>
    <property type="match status" value="1"/>
</dbReference>
<keyword evidence="7 15" id="KW-0479">Metal-binding</keyword>
<dbReference type="PIRSF" id="PIRSF006769">
    <property type="entry name" value="RibD"/>
    <property type="match status" value="1"/>
</dbReference>
<evidence type="ECO:0000256" key="15">
    <source>
        <dbReference type="PIRNR" id="PIRNR006769"/>
    </source>
</evidence>
<dbReference type="GO" id="GO:0008703">
    <property type="term" value="F:5-amino-6-(5-phosphoribosylamino)uracil reductase activity"/>
    <property type="evidence" value="ECO:0007669"/>
    <property type="project" value="UniProtKB-EC"/>
</dbReference>
<evidence type="ECO:0000256" key="8">
    <source>
        <dbReference type="ARBA" id="ARBA00022801"/>
    </source>
</evidence>
<dbReference type="PROSITE" id="PS51747">
    <property type="entry name" value="CYT_DCMP_DEAMINASES_2"/>
    <property type="match status" value="1"/>
</dbReference>
<feature type="binding site" evidence="17">
    <location>
        <position position="157"/>
    </location>
    <ligand>
        <name>NADP(+)</name>
        <dbReference type="ChEBI" id="CHEBI:58349"/>
    </ligand>
</feature>
<dbReference type="GO" id="GO:0008835">
    <property type="term" value="F:diaminohydroxyphosphoribosylaminopyrimidine deaminase activity"/>
    <property type="evidence" value="ECO:0007669"/>
    <property type="project" value="UniProtKB-EC"/>
</dbReference>
<evidence type="ECO:0000256" key="7">
    <source>
        <dbReference type="ARBA" id="ARBA00022723"/>
    </source>
</evidence>
<feature type="binding site" evidence="17">
    <location>
        <position position="203"/>
    </location>
    <ligand>
        <name>substrate</name>
    </ligand>
</feature>
<dbReference type="InterPro" id="IPR011549">
    <property type="entry name" value="RibD_C"/>
</dbReference>
<feature type="binding site" evidence="17">
    <location>
        <position position="207"/>
    </location>
    <ligand>
        <name>substrate</name>
    </ligand>
</feature>
<dbReference type="PROSITE" id="PS00903">
    <property type="entry name" value="CYT_DCMP_DEAMINASES_1"/>
    <property type="match status" value="1"/>
</dbReference>
<evidence type="ECO:0000256" key="5">
    <source>
        <dbReference type="ARBA" id="ARBA00007417"/>
    </source>
</evidence>
<evidence type="ECO:0000256" key="16">
    <source>
        <dbReference type="PIRSR" id="PIRSR006769-1"/>
    </source>
</evidence>
<evidence type="ECO:0000256" key="9">
    <source>
        <dbReference type="ARBA" id="ARBA00022833"/>
    </source>
</evidence>
<gene>
    <name evidence="19" type="ORF">AV649_04635</name>
</gene>
<dbReference type="Gene3D" id="3.40.430.10">
    <property type="entry name" value="Dihydrofolate Reductase, subunit A"/>
    <property type="match status" value="1"/>
</dbReference>
<name>A0A0J5SJS8_9BACI</name>
<feature type="binding site" evidence="17">
    <location>
        <position position="199"/>
    </location>
    <ligand>
        <name>NADP(+)</name>
        <dbReference type="ChEBI" id="CHEBI:58349"/>
    </ligand>
</feature>